<evidence type="ECO:0000313" key="1">
    <source>
        <dbReference type="EMBL" id="CAD9762900.1"/>
    </source>
</evidence>
<evidence type="ECO:0008006" key="2">
    <source>
        <dbReference type="Google" id="ProtNLM"/>
    </source>
</evidence>
<name>A0A7S2TPF7_9EUKA</name>
<dbReference type="EMBL" id="HBHP01015122">
    <property type="protein sequence ID" value="CAD9762900.1"/>
    <property type="molecule type" value="Transcribed_RNA"/>
</dbReference>
<gene>
    <name evidence="1" type="ORF">LSP00402_LOCUS9390</name>
</gene>
<dbReference type="AlphaFoldDB" id="A0A7S2TPF7"/>
<reference evidence="1" key="1">
    <citation type="submission" date="2021-01" db="EMBL/GenBank/DDBJ databases">
        <authorList>
            <person name="Corre E."/>
            <person name="Pelletier E."/>
            <person name="Niang G."/>
            <person name="Scheremetjew M."/>
            <person name="Finn R."/>
            <person name="Kale V."/>
            <person name="Holt S."/>
            <person name="Cochrane G."/>
            <person name="Meng A."/>
            <person name="Brown T."/>
            <person name="Cohen L."/>
        </authorList>
    </citation>
    <scope>NUCLEOTIDE SEQUENCE</scope>
    <source>
        <strain evidence="1">CCMP622</strain>
    </source>
</reference>
<sequence length="127" mass="14493">MVGVHLCGTLSEVAVREFNRNPGIRALVLCPCCMPKKAEGLRLTTLSRRLNQAASAYQLWCWTVFHQIDRRQASCDLLQDQNMITLKKSGAKYAKNNFIYARRFAKSHRGKRHSGAGDDQEMFCQRC</sequence>
<protein>
    <recommendedName>
        <fullName evidence="2">Methyltransferase domain-containing protein</fullName>
    </recommendedName>
</protein>
<accession>A0A7S2TPF7</accession>
<proteinExistence type="predicted"/>
<organism evidence="1">
    <name type="scientific">Lotharella oceanica</name>
    <dbReference type="NCBI Taxonomy" id="641309"/>
    <lineage>
        <taxon>Eukaryota</taxon>
        <taxon>Sar</taxon>
        <taxon>Rhizaria</taxon>
        <taxon>Cercozoa</taxon>
        <taxon>Chlorarachniophyceae</taxon>
        <taxon>Lotharella</taxon>
    </lineage>
</organism>